<dbReference type="InterPro" id="IPR002885">
    <property type="entry name" value="PPR_rpt"/>
</dbReference>
<dbReference type="EMBL" id="BTGU01000018">
    <property type="protein sequence ID" value="GMN44229.1"/>
    <property type="molecule type" value="Genomic_DNA"/>
</dbReference>
<dbReference type="AlphaFoldDB" id="A0AA88DI94"/>
<evidence type="ECO:0000256" key="2">
    <source>
        <dbReference type="PROSITE-ProRule" id="PRU00708"/>
    </source>
</evidence>
<proteinExistence type="predicted"/>
<evidence type="ECO:0000313" key="4">
    <source>
        <dbReference type="Proteomes" id="UP001187192"/>
    </source>
</evidence>
<dbReference type="Proteomes" id="UP001187192">
    <property type="component" value="Unassembled WGS sequence"/>
</dbReference>
<dbReference type="Pfam" id="PF13041">
    <property type="entry name" value="PPR_2"/>
    <property type="match status" value="1"/>
</dbReference>
<evidence type="ECO:0000256" key="1">
    <source>
        <dbReference type="ARBA" id="ARBA00022737"/>
    </source>
</evidence>
<dbReference type="NCBIfam" id="TIGR00756">
    <property type="entry name" value="PPR"/>
    <property type="match status" value="1"/>
</dbReference>
<keyword evidence="4" id="KW-1185">Reference proteome</keyword>
<sequence>MRCDFSPDVVTYTTHMKAFIGEKKFDKVPETYKEMECAGCTPDRKARLMLKVALNVLEL</sequence>
<dbReference type="Gramene" id="FCD_00032508-RA">
    <property type="protein sequence ID" value="FCD_00032508-RA:cds"/>
    <property type="gene ID" value="FCD_00032508"/>
</dbReference>
<dbReference type="Gene3D" id="1.25.40.10">
    <property type="entry name" value="Tetratricopeptide repeat domain"/>
    <property type="match status" value="1"/>
</dbReference>
<evidence type="ECO:0008006" key="5">
    <source>
        <dbReference type="Google" id="ProtNLM"/>
    </source>
</evidence>
<protein>
    <recommendedName>
        <fullName evidence="5">Pentatricopeptide repeat-containing protein</fullName>
    </recommendedName>
</protein>
<dbReference type="PROSITE" id="PS51375">
    <property type="entry name" value="PPR"/>
    <property type="match status" value="1"/>
</dbReference>
<gene>
    <name evidence="3" type="ORF">TIFTF001_013428</name>
</gene>
<organism evidence="3 4">
    <name type="scientific">Ficus carica</name>
    <name type="common">Common fig</name>
    <dbReference type="NCBI Taxonomy" id="3494"/>
    <lineage>
        <taxon>Eukaryota</taxon>
        <taxon>Viridiplantae</taxon>
        <taxon>Streptophyta</taxon>
        <taxon>Embryophyta</taxon>
        <taxon>Tracheophyta</taxon>
        <taxon>Spermatophyta</taxon>
        <taxon>Magnoliopsida</taxon>
        <taxon>eudicotyledons</taxon>
        <taxon>Gunneridae</taxon>
        <taxon>Pentapetalae</taxon>
        <taxon>rosids</taxon>
        <taxon>fabids</taxon>
        <taxon>Rosales</taxon>
        <taxon>Moraceae</taxon>
        <taxon>Ficeae</taxon>
        <taxon>Ficus</taxon>
    </lineage>
</organism>
<evidence type="ECO:0000313" key="3">
    <source>
        <dbReference type="EMBL" id="GMN44229.1"/>
    </source>
</evidence>
<accession>A0AA88DI94</accession>
<feature type="repeat" description="PPR" evidence="2">
    <location>
        <begin position="8"/>
        <end position="42"/>
    </location>
</feature>
<reference evidence="3" key="1">
    <citation type="submission" date="2023-07" db="EMBL/GenBank/DDBJ databases">
        <title>draft genome sequence of fig (Ficus carica).</title>
        <authorList>
            <person name="Takahashi T."/>
            <person name="Nishimura K."/>
        </authorList>
    </citation>
    <scope>NUCLEOTIDE SEQUENCE</scope>
</reference>
<keyword evidence="1" id="KW-0677">Repeat</keyword>
<comment type="caution">
    <text evidence="3">The sequence shown here is derived from an EMBL/GenBank/DDBJ whole genome shotgun (WGS) entry which is preliminary data.</text>
</comment>
<name>A0AA88DI94_FICCA</name>
<dbReference type="InterPro" id="IPR011990">
    <property type="entry name" value="TPR-like_helical_dom_sf"/>
</dbReference>